<reference evidence="2 3" key="1">
    <citation type="journal article" date="2007" name="PLoS Genet.">
        <title>Meningococcal genetic variation mechanisms viewed through comparative analysis of serogroup C strain FAM18.</title>
        <authorList>
            <person name="Bentley S.D."/>
            <person name="Vernikos G.S."/>
            <person name="Snyder L.A.S."/>
            <person name="Churcher C."/>
            <person name="Arrowsmith C."/>
            <person name="Chillingworth T."/>
            <person name="Cronin A."/>
            <person name="Davis P.H."/>
            <person name="Holroyd N.E."/>
            <person name="Jagels K."/>
            <person name="Maddison M."/>
            <person name="Moule S."/>
            <person name="Rabbinowitsch E."/>
            <person name="Sharp S."/>
            <person name="Unwin L."/>
            <person name="Whitehead S."/>
            <person name="Quail M.A."/>
            <person name="Achtman M."/>
            <person name="Barrell B."/>
            <person name="Saunders N.J."/>
            <person name="Parkhill J."/>
        </authorList>
    </citation>
    <scope>NUCLEOTIDE SEQUENCE [LARGE SCALE GENOMIC DNA]</scope>
    <source>
        <strain evidence="3">ATCC 700532 / DSM 15464 / FAM18</strain>
    </source>
</reference>
<dbReference type="EMBL" id="AM421808">
    <property type="protein sequence ID" value="CAM10668.1"/>
    <property type="molecule type" value="Genomic_DNA"/>
</dbReference>
<evidence type="ECO:0000313" key="3">
    <source>
        <dbReference type="Proteomes" id="UP000002286"/>
    </source>
</evidence>
<gene>
    <name evidence="2" type="ordered locus">NMC1461</name>
</gene>
<dbReference type="AlphaFoldDB" id="A1KUW9"/>
<dbReference type="CDD" id="cd12108">
    <property type="entry name" value="Hr-like"/>
    <property type="match status" value="1"/>
</dbReference>
<sequence>MPVENENMNPFETKSVTFAEPIEMLYACHGKVRRFCGQVAMLSDYIAENGCNQIVLQTIRQIAQYFNVAAPLHHEDEEENFFPLLLQYAPQAQESVDELLRQHIGLHDNWAAVSAEFAKLEADNAYVPDAEAFKRFVAGYDVHLAIEEPLFDMGNAFIPKEKLTEIGEIMAARRRK</sequence>
<accession>A1KUW9</accession>
<name>A1KUW9_NEIMF</name>
<dbReference type="KEGG" id="nmc:NMC1461"/>
<dbReference type="Pfam" id="PF01814">
    <property type="entry name" value="Hemerythrin"/>
    <property type="match status" value="1"/>
</dbReference>
<dbReference type="Gene3D" id="1.20.120.520">
    <property type="entry name" value="nmb1532 protein domain like"/>
    <property type="match status" value="1"/>
</dbReference>
<evidence type="ECO:0000313" key="2">
    <source>
        <dbReference type="EMBL" id="CAM10668.1"/>
    </source>
</evidence>
<dbReference type="InterPro" id="IPR012312">
    <property type="entry name" value="Hemerythrin-like"/>
</dbReference>
<evidence type="ECO:0000259" key="1">
    <source>
        <dbReference type="Pfam" id="PF01814"/>
    </source>
</evidence>
<dbReference type="HOGENOM" id="CLU_113668_0_0_4"/>
<dbReference type="Proteomes" id="UP000002286">
    <property type="component" value="Chromosome"/>
</dbReference>
<feature type="domain" description="Hemerythrin-like" evidence="1">
    <location>
        <begin position="21"/>
        <end position="148"/>
    </location>
</feature>
<protein>
    <recommendedName>
        <fullName evidence="1">Hemerythrin-like domain-containing protein</fullName>
    </recommendedName>
</protein>
<organism evidence="2 3">
    <name type="scientific">Neisseria meningitidis serogroup C / serotype 2a (strain ATCC 700532 / DSM 15464 / FAM18)</name>
    <dbReference type="NCBI Taxonomy" id="272831"/>
    <lineage>
        <taxon>Bacteria</taxon>
        <taxon>Pseudomonadati</taxon>
        <taxon>Pseudomonadota</taxon>
        <taxon>Betaproteobacteria</taxon>
        <taxon>Neisseriales</taxon>
        <taxon>Neisseriaceae</taxon>
        <taxon>Neisseria</taxon>
    </lineage>
</organism>
<proteinExistence type="predicted"/>